<reference evidence="1" key="1">
    <citation type="submission" date="2020-08" db="EMBL/GenBank/DDBJ databases">
        <title>Multicomponent nature underlies the extraordinary mechanical properties of spider dragline silk.</title>
        <authorList>
            <person name="Kono N."/>
            <person name="Nakamura H."/>
            <person name="Mori M."/>
            <person name="Yoshida Y."/>
            <person name="Ohtoshi R."/>
            <person name="Malay A.D."/>
            <person name="Moran D.A.P."/>
            <person name="Tomita M."/>
            <person name="Numata K."/>
            <person name="Arakawa K."/>
        </authorList>
    </citation>
    <scope>NUCLEOTIDE SEQUENCE</scope>
</reference>
<evidence type="ECO:0000313" key="1">
    <source>
        <dbReference type="EMBL" id="GFS89545.1"/>
    </source>
</evidence>
<proteinExistence type="predicted"/>
<dbReference type="EMBL" id="BMAW01004540">
    <property type="protein sequence ID" value="GFS89545.1"/>
    <property type="molecule type" value="Genomic_DNA"/>
</dbReference>
<evidence type="ECO:0000313" key="2">
    <source>
        <dbReference type="Proteomes" id="UP000887013"/>
    </source>
</evidence>
<dbReference type="AlphaFoldDB" id="A0A8X6N2A7"/>
<gene>
    <name evidence="1" type="ORF">NPIL_20141</name>
</gene>
<protein>
    <submittedName>
        <fullName evidence="1">Uncharacterized protein</fullName>
    </submittedName>
</protein>
<comment type="caution">
    <text evidence="1">The sequence shown here is derived from an EMBL/GenBank/DDBJ whole genome shotgun (WGS) entry which is preliminary data.</text>
</comment>
<dbReference type="Proteomes" id="UP000887013">
    <property type="component" value="Unassembled WGS sequence"/>
</dbReference>
<accession>A0A8X6N2A7</accession>
<name>A0A8X6N2A7_NEPPI</name>
<sequence length="48" mass="5416">RIIKTSLNLLNIFRIPSIFASTPVRAGWRLVELAQVAAHPFTDLNNLK</sequence>
<keyword evidence="2" id="KW-1185">Reference proteome</keyword>
<feature type="non-terminal residue" evidence="1">
    <location>
        <position position="1"/>
    </location>
</feature>
<organism evidence="1 2">
    <name type="scientific">Nephila pilipes</name>
    <name type="common">Giant wood spider</name>
    <name type="synonym">Nephila maculata</name>
    <dbReference type="NCBI Taxonomy" id="299642"/>
    <lineage>
        <taxon>Eukaryota</taxon>
        <taxon>Metazoa</taxon>
        <taxon>Ecdysozoa</taxon>
        <taxon>Arthropoda</taxon>
        <taxon>Chelicerata</taxon>
        <taxon>Arachnida</taxon>
        <taxon>Araneae</taxon>
        <taxon>Araneomorphae</taxon>
        <taxon>Entelegynae</taxon>
        <taxon>Araneoidea</taxon>
        <taxon>Nephilidae</taxon>
        <taxon>Nephila</taxon>
    </lineage>
</organism>